<evidence type="ECO:0000313" key="2">
    <source>
        <dbReference type="EMBL" id="RPA98549.1"/>
    </source>
</evidence>
<gene>
    <name evidence="2" type="ORF">L873DRAFT_1035020</name>
</gene>
<feature type="transmembrane region" description="Helical" evidence="1">
    <location>
        <begin position="12"/>
        <end position="38"/>
    </location>
</feature>
<evidence type="ECO:0000313" key="3">
    <source>
        <dbReference type="Proteomes" id="UP000276215"/>
    </source>
</evidence>
<keyword evidence="3" id="KW-1185">Reference proteome</keyword>
<keyword evidence="1" id="KW-1133">Transmembrane helix</keyword>
<evidence type="ECO:0000256" key="1">
    <source>
        <dbReference type="SAM" id="Phobius"/>
    </source>
</evidence>
<proteinExistence type="predicted"/>
<dbReference type="Proteomes" id="UP000276215">
    <property type="component" value="Unassembled WGS sequence"/>
</dbReference>
<sequence>MQSVRRLFKWPSILTVIPHILITVRHIAAVAVGCNSWALMCRRVHFVNFSFLVSLGFVIISRSMSAIRKGTVRTSIQFPVLKRDSLDSKLKFKWMGQSSREIPSPSTPPVLLKPPLRYGTVNLRYRTLEPRNRLVVYWRNLRQ</sequence>
<keyword evidence="1" id="KW-0812">Transmembrane</keyword>
<name>A0A3N4JJW7_9PEZI</name>
<dbReference type="EMBL" id="ML120395">
    <property type="protein sequence ID" value="RPA98549.1"/>
    <property type="molecule type" value="Genomic_DNA"/>
</dbReference>
<keyword evidence="1" id="KW-0472">Membrane</keyword>
<reference evidence="2 3" key="1">
    <citation type="journal article" date="2018" name="Nat. Ecol. Evol.">
        <title>Pezizomycetes genomes reveal the molecular basis of ectomycorrhizal truffle lifestyle.</title>
        <authorList>
            <person name="Murat C."/>
            <person name="Payen T."/>
            <person name="Noel B."/>
            <person name="Kuo A."/>
            <person name="Morin E."/>
            <person name="Chen J."/>
            <person name="Kohler A."/>
            <person name="Krizsan K."/>
            <person name="Balestrini R."/>
            <person name="Da Silva C."/>
            <person name="Montanini B."/>
            <person name="Hainaut M."/>
            <person name="Levati E."/>
            <person name="Barry K.W."/>
            <person name="Belfiori B."/>
            <person name="Cichocki N."/>
            <person name="Clum A."/>
            <person name="Dockter R.B."/>
            <person name="Fauchery L."/>
            <person name="Guy J."/>
            <person name="Iotti M."/>
            <person name="Le Tacon F."/>
            <person name="Lindquist E.A."/>
            <person name="Lipzen A."/>
            <person name="Malagnac F."/>
            <person name="Mello A."/>
            <person name="Molinier V."/>
            <person name="Miyauchi S."/>
            <person name="Poulain J."/>
            <person name="Riccioni C."/>
            <person name="Rubini A."/>
            <person name="Sitrit Y."/>
            <person name="Splivallo R."/>
            <person name="Traeger S."/>
            <person name="Wang M."/>
            <person name="Zifcakova L."/>
            <person name="Wipf D."/>
            <person name="Zambonelli A."/>
            <person name="Paolocci F."/>
            <person name="Nowrousian M."/>
            <person name="Ottonello S."/>
            <person name="Baldrian P."/>
            <person name="Spatafora J.W."/>
            <person name="Henrissat B."/>
            <person name="Nagy L.G."/>
            <person name="Aury J.M."/>
            <person name="Wincker P."/>
            <person name="Grigoriev I.V."/>
            <person name="Bonfante P."/>
            <person name="Martin F.M."/>
        </authorList>
    </citation>
    <scope>NUCLEOTIDE SEQUENCE [LARGE SCALE GENOMIC DNA]</scope>
    <source>
        <strain evidence="2 3">120613-1</strain>
    </source>
</reference>
<dbReference type="AlphaFoldDB" id="A0A3N4JJW7"/>
<organism evidence="2 3">
    <name type="scientific">Choiromyces venosus 120613-1</name>
    <dbReference type="NCBI Taxonomy" id="1336337"/>
    <lineage>
        <taxon>Eukaryota</taxon>
        <taxon>Fungi</taxon>
        <taxon>Dikarya</taxon>
        <taxon>Ascomycota</taxon>
        <taxon>Pezizomycotina</taxon>
        <taxon>Pezizomycetes</taxon>
        <taxon>Pezizales</taxon>
        <taxon>Tuberaceae</taxon>
        <taxon>Choiromyces</taxon>
    </lineage>
</organism>
<feature type="transmembrane region" description="Helical" evidence="1">
    <location>
        <begin position="44"/>
        <end position="60"/>
    </location>
</feature>
<protein>
    <submittedName>
        <fullName evidence="2">Uncharacterized protein</fullName>
    </submittedName>
</protein>
<accession>A0A3N4JJW7</accession>